<name>A0A6M3LG90_9ZZZZ</name>
<reference evidence="1" key="1">
    <citation type="submission" date="2020-03" db="EMBL/GenBank/DDBJ databases">
        <title>The deep terrestrial virosphere.</title>
        <authorList>
            <person name="Holmfeldt K."/>
            <person name="Nilsson E."/>
            <person name="Simone D."/>
            <person name="Lopez-Fernandez M."/>
            <person name="Wu X."/>
            <person name="de Brujin I."/>
            <person name="Lundin D."/>
            <person name="Andersson A."/>
            <person name="Bertilsson S."/>
            <person name="Dopson M."/>
        </authorList>
    </citation>
    <scope>NUCLEOTIDE SEQUENCE</scope>
    <source>
        <strain evidence="1">MM415B03196</strain>
    </source>
</reference>
<proteinExistence type="predicted"/>
<organism evidence="1">
    <name type="scientific">viral metagenome</name>
    <dbReference type="NCBI Taxonomy" id="1070528"/>
    <lineage>
        <taxon>unclassified sequences</taxon>
        <taxon>metagenomes</taxon>
        <taxon>organismal metagenomes</taxon>
    </lineage>
</organism>
<accession>A0A6M3LG90</accession>
<sequence length="116" mass="14131">MFLYQDMKERIVYFQEKVNEPLAKAIVILAGRYPEPTRGNCQYHNTHILLDIRDEFFKKWDFKGRTPLVKAAWRVLIVKYEHCPNYRYALDWILSKIPADWKPFNPNRQIECWRNI</sequence>
<protein>
    <submittedName>
        <fullName evidence="1">Uncharacterized protein</fullName>
    </submittedName>
</protein>
<evidence type="ECO:0000313" key="1">
    <source>
        <dbReference type="EMBL" id="QJA92065.1"/>
    </source>
</evidence>
<dbReference type="EMBL" id="MT143035">
    <property type="protein sequence ID" value="QJA92065.1"/>
    <property type="molecule type" value="Genomic_DNA"/>
</dbReference>
<dbReference type="AlphaFoldDB" id="A0A6M3LG90"/>
<gene>
    <name evidence="1" type="ORF">MM415B03196_0002</name>
</gene>